<comment type="caution">
    <text evidence="13">The sequence shown here is derived from an EMBL/GenBank/DDBJ whole genome shotgun (WGS) entry which is preliminary data.</text>
</comment>
<evidence type="ECO:0000256" key="3">
    <source>
        <dbReference type="ARBA" id="ARBA00022475"/>
    </source>
</evidence>
<evidence type="ECO:0000256" key="2">
    <source>
        <dbReference type="ARBA" id="ARBA00021549"/>
    </source>
</evidence>
<evidence type="ECO:0000313" key="14">
    <source>
        <dbReference type="Proteomes" id="UP000648257"/>
    </source>
</evidence>
<evidence type="ECO:0000256" key="10">
    <source>
        <dbReference type="ARBA" id="ARBA00030775"/>
    </source>
</evidence>
<dbReference type="Pfam" id="PF07963">
    <property type="entry name" value="N_methyl"/>
    <property type="match status" value="1"/>
</dbReference>
<dbReference type="EMBL" id="JACOFW010000010">
    <property type="protein sequence ID" value="MBC3807755.1"/>
    <property type="molecule type" value="Genomic_DNA"/>
</dbReference>
<dbReference type="InterPro" id="IPR012902">
    <property type="entry name" value="N_methyl_site"/>
</dbReference>
<keyword evidence="7 11" id="KW-1133">Transmembrane helix</keyword>
<proteinExistence type="inferred from homology"/>
<evidence type="ECO:0000313" key="13">
    <source>
        <dbReference type="EMBL" id="MBC3807755.1"/>
    </source>
</evidence>
<keyword evidence="4" id="KW-0488">Methylation</keyword>
<evidence type="ECO:0000256" key="11">
    <source>
        <dbReference type="SAM" id="Phobius"/>
    </source>
</evidence>
<organism evidence="13 14">
    <name type="scientific">Undibacterium seohonense</name>
    <dbReference type="NCBI Taxonomy" id="1344950"/>
    <lineage>
        <taxon>Bacteria</taxon>
        <taxon>Pseudomonadati</taxon>
        <taxon>Pseudomonadota</taxon>
        <taxon>Betaproteobacteria</taxon>
        <taxon>Burkholderiales</taxon>
        <taxon>Oxalobacteraceae</taxon>
        <taxon>Undibacterium</taxon>
    </lineage>
</organism>
<keyword evidence="5" id="KW-0997">Cell inner membrane</keyword>
<dbReference type="RefSeq" id="WP_186922839.1">
    <property type="nucleotide sequence ID" value="NZ_JACOFW010000010.1"/>
</dbReference>
<keyword evidence="3" id="KW-1003">Cell membrane</keyword>
<dbReference type="SUPFAM" id="SSF54523">
    <property type="entry name" value="Pili subunits"/>
    <property type="match status" value="1"/>
</dbReference>
<evidence type="ECO:0000256" key="8">
    <source>
        <dbReference type="ARBA" id="ARBA00023136"/>
    </source>
</evidence>
<keyword evidence="8 11" id="KW-0472">Membrane</keyword>
<evidence type="ECO:0000256" key="7">
    <source>
        <dbReference type="ARBA" id="ARBA00022989"/>
    </source>
</evidence>
<gene>
    <name evidence="13" type="ORF">H8K52_10405</name>
</gene>
<dbReference type="InterPro" id="IPR045584">
    <property type="entry name" value="Pilin-like"/>
</dbReference>
<accession>A0ABR6X483</accession>
<evidence type="ECO:0000259" key="12">
    <source>
        <dbReference type="Pfam" id="PF12019"/>
    </source>
</evidence>
<keyword evidence="6 11" id="KW-0812">Transmembrane</keyword>
<dbReference type="Proteomes" id="UP000648257">
    <property type="component" value="Unassembled WGS sequence"/>
</dbReference>
<evidence type="ECO:0000256" key="5">
    <source>
        <dbReference type="ARBA" id="ARBA00022519"/>
    </source>
</evidence>
<dbReference type="Pfam" id="PF12019">
    <property type="entry name" value="GspH"/>
    <property type="match status" value="1"/>
</dbReference>
<comment type="similarity">
    <text evidence="9">Belongs to the GSP H family.</text>
</comment>
<name>A0ABR6X483_9BURK</name>
<feature type="domain" description="General secretion pathway GspH" evidence="12">
    <location>
        <begin position="50"/>
        <end position="179"/>
    </location>
</feature>
<evidence type="ECO:0000256" key="9">
    <source>
        <dbReference type="ARBA" id="ARBA00025772"/>
    </source>
</evidence>
<dbReference type="NCBIfam" id="TIGR02532">
    <property type="entry name" value="IV_pilin_GFxxxE"/>
    <property type="match status" value="1"/>
</dbReference>
<feature type="transmembrane region" description="Helical" evidence="11">
    <location>
        <begin position="12"/>
        <end position="34"/>
    </location>
</feature>
<dbReference type="InterPro" id="IPR022346">
    <property type="entry name" value="T2SS_GspH"/>
</dbReference>
<sequence length="192" mass="19990">MFMYRKSAEKQCGFTLVELLVVIGLTALLASIAIPSYQTMTVSNRVSRVASEFHGNLLLARSEALKRGTTVTICKSANPGDGIAVCDNSPSTAGTNVGWGSGWLMFVDGNANCVIDAGEDLIRAQNSLLASSREGAVVPSNGIQCISFGSTGQTFTAVNFEISAPSGFATSERAVCVAIGGRARVGKMPNCS</sequence>
<protein>
    <recommendedName>
        <fullName evidence="2">Type II secretion system protein H</fullName>
    </recommendedName>
    <alternativeName>
        <fullName evidence="10">General secretion pathway protein H</fullName>
    </alternativeName>
</protein>
<dbReference type="Gene3D" id="3.55.40.10">
    <property type="entry name" value="minor pseudopilin epsh domain"/>
    <property type="match status" value="1"/>
</dbReference>
<keyword evidence="14" id="KW-1185">Reference proteome</keyword>
<evidence type="ECO:0000256" key="1">
    <source>
        <dbReference type="ARBA" id="ARBA00004377"/>
    </source>
</evidence>
<reference evidence="13 14" key="1">
    <citation type="submission" date="2020-08" db="EMBL/GenBank/DDBJ databases">
        <title>Novel species isolated from subtropical streams in China.</title>
        <authorList>
            <person name="Lu H."/>
        </authorList>
    </citation>
    <scope>NUCLEOTIDE SEQUENCE [LARGE SCALE GENOMIC DNA]</scope>
    <source>
        <strain evidence="13 14">KACC 16656</strain>
    </source>
</reference>
<comment type="subcellular location">
    <subcellularLocation>
        <location evidence="1">Cell inner membrane</location>
        <topology evidence="1">Single-pass membrane protein</topology>
    </subcellularLocation>
</comment>
<evidence type="ECO:0000256" key="4">
    <source>
        <dbReference type="ARBA" id="ARBA00022481"/>
    </source>
</evidence>
<evidence type="ECO:0000256" key="6">
    <source>
        <dbReference type="ARBA" id="ARBA00022692"/>
    </source>
</evidence>